<evidence type="ECO:0000256" key="3">
    <source>
        <dbReference type="ARBA" id="ARBA00022448"/>
    </source>
</evidence>
<keyword evidence="4" id="KW-0406">Ion transport</keyword>
<comment type="similarity">
    <text evidence="2">Belongs to the bacterial solute-binding protein 8 family.</text>
</comment>
<dbReference type="Gene3D" id="3.40.50.1980">
    <property type="entry name" value="Nitrogenase molybdenum iron protein domain"/>
    <property type="match status" value="2"/>
</dbReference>
<feature type="domain" description="Fe/B12 periplasmic-binding" evidence="7">
    <location>
        <begin position="47"/>
        <end position="324"/>
    </location>
</feature>
<dbReference type="Pfam" id="PF01497">
    <property type="entry name" value="Peripla_BP_2"/>
    <property type="match status" value="1"/>
</dbReference>
<proteinExistence type="inferred from homology"/>
<dbReference type="PANTHER" id="PTHR30532:SF24">
    <property type="entry name" value="FERRIC ENTEROBACTIN-BINDING PERIPLASMIC PROTEIN FEPB"/>
    <property type="match status" value="1"/>
</dbReference>
<dbReference type="CDD" id="cd01146">
    <property type="entry name" value="FhuD"/>
    <property type="match status" value="1"/>
</dbReference>
<keyword evidence="4" id="KW-0408">Iron</keyword>
<evidence type="ECO:0000256" key="4">
    <source>
        <dbReference type="ARBA" id="ARBA00022496"/>
    </source>
</evidence>
<feature type="signal peptide" evidence="6">
    <location>
        <begin position="1"/>
        <end position="24"/>
    </location>
</feature>
<feature type="chain" id="PRO_5006058067" evidence="6">
    <location>
        <begin position="25"/>
        <end position="328"/>
    </location>
</feature>
<dbReference type="GO" id="GO:0030288">
    <property type="term" value="C:outer membrane-bounded periplasmic space"/>
    <property type="evidence" value="ECO:0007669"/>
    <property type="project" value="TreeGrafter"/>
</dbReference>
<name>A0A0P0Z4E1_9HYPH</name>
<keyword evidence="5 6" id="KW-0732">Signal</keyword>
<dbReference type="AlphaFoldDB" id="A0A0P0Z4E1"/>
<evidence type="ECO:0000256" key="5">
    <source>
        <dbReference type="ARBA" id="ARBA00022729"/>
    </source>
</evidence>
<dbReference type="PROSITE" id="PS51257">
    <property type="entry name" value="PROKAR_LIPOPROTEIN"/>
    <property type="match status" value="1"/>
</dbReference>
<evidence type="ECO:0000256" key="2">
    <source>
        <dbReference type="ARBA" id="ARBA00008814"/>
    </source>
</evidence>
<comment type="subcellular location">
    <subcellularLocation>
        <location evidence="1">Cell envelope</location>
    </subcellularLocation>
</comment>
<evidence type="ECO:0000259" key="7">
    <source>
        <dbReference type="PROSITE" id="PS50983"/>
    </source>
</evidence>
<dbReference type="PANTHER" id="PTHR30532">
    <property type="entry name" value="IRON III DICITRATE-BINDING PERIPLASMIC PROTEIN"/>
    <property type="match status" value="1"/>
</dbReference>
<dbReference type="EMBL" id="LC066377">
    <property type="protein sequence ID" value="BAT28800.1"/>
    <property type="molecule type" value="Genomic_DNA"/>
</dbReference>
<evidence type="ECO:0000256" key="6">
    <source>
        <dbReference type="SAM" id="SignalP"/>
    </source>
</evidence>
<sequence length="328" mass="34768">MKTFLRRWLAALATTLAACAPALADETYPIVIEHALGTSVIEAQPQRVATIAWANHEVPLALGVVPVGFARANFGDDDGDGLLPWVASQLQTLGAEPPALFDEGDGIDFEAVAAVRPDVILAAYSGLSQADYDTLSQIAPVVAYPQAPWSTDWRDMIRLNSRAMGRAAEGDALITRLEGEIADAAAANPVLAGKTAMFVTHINPLDLSTINFYTANDTRVKFFEDLGLASPRSVRDASRTGQFSGSISAERVDLFDDVDIVVTYGDPAAIEQVKANALIKTLPAIRNGAVIGLGRDPLGTAANPTPLSIPYVLDSYVKLLAEAAAKAR</sequence>
<dbReference type="PROSITE" id="PS50983">
    <property type="entry name" value="FE_B12_PBP"/>
    <property type="match status" value="1"/>
</dbReference>
<dbReference type="InterPro" id="IPR051313">
    <property type="entry name" value="Bact_iron-sidero_bind"/>
</dbReference>
<evidence type="ECO:0000256" key="1">
    <source>
        <dbReference type="ARBA" id="ARBA00004196"/>
    </source>
</evidence>
<keyword evidence="4" id="KW-0410">Iron transport</keyword>
<protein>
    <submittedName>
        <fullName evidence="8">Periplasmic binding protein</fullName>
    </submittedName>
</protein>
<organism evidence="8">
    <name type="scientific">Aureimonas frigidaquae</name>
    <dbReference type="NCBI Taxonomy" id="424757"/>
    <lineage>
        <taxon>Bacteria</taxon>
        <taxon>Pseudomonadati</taxon>
        <taxon>Pseudomonadota</taxon>
        <taxon>Alphaproteobacteria</taxon>
        <taxon>Hyphomicrobiales</taxon>
        <taxon>Aurantimonadaceae</taxon>
        <taxon>Aureimonas</taxon>
    </lineage>
</organism>
<reference evidence="8" key="1">
    <citation type="journal article" date="2015" name="Proc. Natl. Acad. Sci. U.S.A.">
        <title>Bacterial clade with the ribosomal RNA operon on a small plasmid rather than the chromosome.</title>
        <authorList>
            <person name="Anda M."/>
            <person name="Ohtsubo Y."/>
            <person name="Okubo T."/>
            <person name="Sugawara M."/>
            <person name="Nagata Y."/>
            <person name="Tsuda M."/>
            <person name="Minamisawa K."/>
            <person name="Mitsui H."/>
        </authorList>
    </citation>
    <scope>NUCLEOTIDE SEQUENCE</scope>
    <source>
        <strain evidence="8">JCM 14755</strain>
    </source>
</reference>
<dbReference type="GO" id="GO:1901678">
    <property type="term" value="P:iron coordination entity transport"/>
    <property type="evidence" value="ECO:0007669"/>
    <property type="project" value="UniProtKB-ARBA"/>
</dbReference>
<dbReference type="InterPro" id="IPR002491">
    <property type="entry name" value="ABC_transptr_periplasmic_BD"/>
</dbReference>
<accession>A0A0P0Z4E1</accession>
<dbReference type="RefSeq" id="WP_062229137.1">
    <property type="nucleotide sequence ID" value="NZ_BBWR01000018.1"/>
</dbReference>
<dbReference type="SUPFAM" id="SSF53807">
    <property type="entry name" value="Helical backbone' metal receptor"/>
    <property type="match status" value="1"/>
</dbReference>
<keyword evidence="3" id="KW-0813">Transport</keyword>
<evidence type="ECO:0000313" key="8">
    <source>
        <dbReference type="EMBL" id="BAT28800.1"/>
    </source>
</evidence>
<dbReference type="OrthoDB" id="1846031at2"/>